<dbReference type="PANTHER" id="PTHR41307">
    <property type="entry name" value="MEMBRANE PROTEIN-RELATED"/>
    <property type="match status" value="1"/>
</dbReference>
<dbReference type="InterPro" id="IPR009214">
    <property type="entry name" value="DUF1129"/>
</dbReference>
<feature type="transmembrane region" description="Helical" evidence="1">
    <location>
        <begin position="197"/>
        <end position="215"/>
    </location>
</feature>
<keyword evidence="1" id="KW-0812">Transmembrane</keyword>
<accession>A0ABU0GR49</accession>
<evidence type="ECO:0000256" key="1">
    <source>
        <dbReference type="SAM" id="Phobius"/>
    </source>
</evidence>
<comment type="caution">
    <text evidence="2">The sequence shown here is derived from an EMBL/GenBank/DDBJ whole genome shotgun (WGS) entry which is preliminary data.</text>
</comment>
<dbReference type="Gene3D" id="1.10.1900.10">
    <property type="entry name" value="c-terminal domain of poly(a) binding protein"/>
    <property type="match status" value="1"/>
</dbReference>
<protein>
    <submittedName>
        <fullName evidence="2">Membrane-anchored protein</fullName>
    </submittedName>
</protein>
<name>A0ABU0GR49_9BACL</name>
<dbReference type="EMBL" id="JAUSWB010000001">
    <property type="protein sequence ID" value="MDQ0427833.1"/>
    <property type="molecule type" value="Genomic_DNA"/>
</dbReference>
<proteinExistence type="predicted"/>
<feature type="transmembrane region" description="Helical" evidence="1">
    <location>
        <begin position="128"/>
        <end position="152"/>
    </location>
</feature>
<reference evidence="2 3" key="1">
    <citation type="submission" date="2023-07" db="EMBL/GenBank/DDBJ databases">
        <title>Genomic Encyclopedia of Type Strains, Phase IV (KMG-IV): sequencing the most valuable type-strain genomes for metagenomic binning, comparative biology and taxonomic classification.</title>
        <authorList>
            <person name="Goeker M."/>
        </authorList>
    </citation>
    <scope>NUCLEOTIDE SEQUENCE [LARGE SCALE GENOMIC DNA]</scope>
    <source>
        <strain evidence="2 3">DSM 16419</strain>
    </source>
</reference>
<feature type="transmembrane region" description="Helical" evidence="1">
    <location>
        <begin position="92"/>
        <end position="122"/>
    </location>
</feature>
<dbReference type="PANTHER" id="PTHR41307:SF1">
    <property type="entry name" value="MEMBRANE PROTEIN"/>
    <property type="match status" value="1"/>
</dbReference>
<keyword evidence="1" id="KW-0472">Membrane</keyword>
<keyword evidence="1" id="KW-1133">Transmembrane helix</keyword>
<organism evidence="2 3">
    <name type="scientific">Planomicrobium stackebrandtii</name>
    <dbReference type="NCBI Taxonomy" id="253160"/>
    <lineage>
        <taxon>Bacteria</taxon>
        <taxon>Bacillati</taxon>
        <taxon>Bacillota</taxon>
        <taxon>Bacilli</taxon>
        <taxon>Bacillales</taxon>
        <taxon>Caryophanaceae</taxon>
        <taxon>Planomicrobium</taxon>
    </lineage>
</organism>
<evidence type="ECO:0000313" key="3">
    <source>
        <dbReference type="Proteomes" id="UP001241988"/>
    </source>
</evidence>
<dbReference type="RefSeq" id="WP_308786066.1">
    <property type="nucleotide sequence ID" value="NZ_JAUSWB010000001.1"/>
</dbReference>
<evidence type="ECO:0000313" key="2">
    <source>
        <dbReference type="EMBL" id="MDQ0427833.1"/>
    </source>
</evidence>
<gene>
    <name evidence="2" type="ORF">QOZ98_000658</name>
</gene>
<feature type="transmembrane region" description="Helical" evidence="1">
    <location>
        <begin position="173"/>
        <end position="191"/>
    </location>
</feature>
<sequence length="226" mass="25497">MRKTTELIEENNDKRELLNSDNEQVYENLLLYIRTDLRVDEHAGEEILMDLLDHLLEAQENGKDAADLFGDSPQAYADELIANLPSQKRRNVFWLVASGIIGLVGWFAITYGIANVVISVFTEWNNEIALGSILLILLSVSLFGSIGVKIFFKIIRSSVFKPKDQQWKTYVKVGLYGMATFAFILGTAFLFDGIGPVMHVEWWLFLLIGIALLLINKGIGRLSNEQ</sequence>
<dbReference type="SUPFAM" id="SSF158560">
    <property type="entry name" value="BH3980-like"/>
    <property type="match status" value="1"/>
</dbReference>
<dbReference type="Pfam" id="PF06570">
    <property type="entry name" value="DUF1129"/>
    <property type="match status" value="1"/>
</dbReference>
<dbReference type="Proteomes" id="UP001241988">
    <property type="component" value="Unassembled WGS sequence"/>
</dbReference>
<keyword evidence="3" id="KW-1185">Reference proteome</keyword>